<reference evidence="1 2" key="1">
    <citation type="submission" date="2024-11" db="EMBL/GenBank/DDBJ databases">
        <title>Chromosome-level genome assembly of Eucalyptus globulus Labill. provides insights into its genome evolution.</title>
        <authorList>
            <person name="Li X."/>
        </authorList>
    </citation>
    <scope>NUCLEOTIDE SEQUENCE [LARGE SCALE GENOMIC DNA]</scope>
    <source>
        <strain evidence="1">CL2024</strain>
        <tissue evidence="1">Fresh tender leaves</tissue>
    </source>
</reference>
<dbReference type="EMBL" id="JBJKBG010000011">
    <property type="protein sequence ID" value="KAL3715740.1"/>
    <property type="molecule type" value="Genomic_DNA"/>
</dbReference>
<proteinExistence type="predicted"/>
<gene>
    <name evidence="1" type="ORF">ACJRO7_007479</name>
</gene>
<keyword evidence="2" id="KW-1185">Reference proteome</keyword>
<accession>A0ABD3ILB2</accession>
<evidence type="ECO:0000313" key="1">
    <source>
        <dbReference type="EMBL" id="KAL3715740.1"/>
    </source>
</evidence>
<name>A0ABD3ILB2_EUCGL</name>
<dbReference type="InterPro" id="IPR011009">
    <property type="entry name" value="Kinase-like_dom_sf"/>
</dbReference>
<evidence type="ECO:0008006" key="3">
    <source>
        <dbReference type="Google" id="ProtNLM"/>
    </source>
</evidence>
<evidence type="ECO:0000313" key="2">
    <source>
        <dbReference type="Proteomes" id="UP001634007"/>
    </source>
</evidence>
<dbReference type="AlphaFoldDB" id="A0ABD3ILB2"/>
<organism evidence="1 2">
    <name type="scientific">Eucalyptus globulus</name>
    <name type="common">Tasmanian blue gum</name>
    <dbReference type="NCBI Taxonomy" id="34317"/>
    <lineage>
        <taxon>Eukaryota</taxon>
        <taxon>Viridiplantae</taxon>
        <taxon>Streptophyta</taxon>
        <taxon>Embryophyta</taxon>
        <taxon>Tracheophyta</taxon>
        <taxon>Spermatophyta</taxon>
        <taxon>Magnoliopsida</taxon>
        <taxon>eudicotyledons</taxon>
        <taxon>Gunneridae</taxon>
        <taxon>Pentapetalae</taxon>
        <taxon>rosids</taxon>
        <taxon>malvids</taxon>
        <taxon>Myrtales</taxon>
        <taxon>Myrtaceae</taxon>
        <taxon>Myrtoideae</taxon>
        <taxon>Eucalypteae</taxon>
        <taxon>Eucalyptus</taxon>
    </lineage>
</organism>
<protein>
    <recommendedName>
        <fullName evidence="3">Protein kinase domain-containing protein</fullName>
    </recommendedName>
</protein>
<dbReference type="SUPFAM" id="SSF56112">
    <property type="entry name" value="Protein kinase-like (PK-like)"/>
    <property type="match status" value="1"/>
</dbReference>
<comment type="caution">
    <text evidence="1">The sequence shown here is derived from an EMBL/GenBank/DDBJ whole genome shotgun (WGS) entry which is preliminary data.</text>
</comment>
<sequence>MCSCSKTFRFSNPIEEDPALPKCFPLEELGEATQNLGRDNIVGMGGFGAVYWESLANGSQVAIKRAENLTQGTEK</sequence>
<dbReference type="Proteomes" id="UP001634007">
    <property type="component" value="Unassembled WGS sequence"/>
</dbReference>
<dbReference type="Gene3D" id="3.30.200.20">
    <property type="entry name" value="Phosphorylase Kinase, domain 1"/>
    <property type="match status" value="1"/>
</dbReference>